<organism evidence="8 9">
    <name type="scientific">Aquarana catesbeiana</name>
    <name type="common">American bullfrog</name>
    <name type="synonym">Rana catesbeiana</name>
    <dbReference type="NCBI Taxonomy" id="8400"/>
    <lineage>
        <taxon>Eukaryota</taxon>
        <taxon>Metazoa</taxon>
        <taxon>Chordata</taxon>
        <taxon>Craniata</taxon>
        <taxon>Vertebrata</taxon>
        <taxon>Euteleostomi</taxon>
        <taxon>Amphibia</taxon>
        <taxon>Batrachia</taxon>
        <taxon>Anura</taxon>
        <taxon>Neobatrachia</taxon>
        <taxon>Ranoidea</taxon>
        <taxon>Ranidae</taxon>
        <taxon>Aquarana</taxon>
    </lineage>
</organism>
<evidence type="ECO:0000259" key="7">
    <source>
        <dbReference type="Pfam" id="PF10602"/>
    </source>
</evidence>
<dbReference type="Proteomes" id="UP000228934">
    <property type="component" value="Unassembled WGS sequence"/>
</dbReference>
<dbReference type="Gene3D" id="1.25.40.570">
    <property type="match status" value="1"/>
</dbReference>
<evidence type="ECO:0000313" key="9">
    <source>
        <dbReference type="Proteomes" id="UP000228934"/>
    </source>
</evidence>
<gene>
    <name evidence="8" type="ORF">AB205_0007290</name>
</gene>
<reference evidence="9" key="1">
    <citation type="journal article" date="2017" name="Nat. Commun.">
        <title>The North American bullfrog draft genome provides insight into hormonal regulation of long noncoding RNA.</title>
        <authorList>
            <person name="Hammond S.A."/>
            <person name="Warren R.L."/>
            <person name="Vandervalk B.P."/>
            <person name="Kucuk E."/>
            <person name="Khan H."/>
            <person name="Gibb E.A."/>
            <person name="Pandoh P."/>
            <person name="Kirk H."/>
            <person name="Zhao Y."/>
            <person name="Jones M."/>
            <person name="Mungall A.J."/>
            <person name="Coope R."/>
            <person name="Pleasance S."/>
            <person name="Moore R.A."/>
            <person name="Holt R.A."/>
            <person name="Round J.M."/>
            <person name="Ohora S."/>
            <person name="Walle B.V."/>
            <person name="Veldhoen N."/>
            <person name="Helbing C.C."/>
            <person name="Birol I."/>
        </authorList>
    </citation>
    <scope>NUCLEOTIDE SEQUENCE [LARGE SCALE GENOMIC DNA]</scope>
</reference>
<name>A0A2G9QC08_AQUCT</name>
<dbReference type="GO" id="GO:0008180">
    <property type="term" value="C:COP9 signalosome"/>
    <property type="evidence" value="ECO:0007669"/>
    <property type="project" value="UniProtKB-KW"/>
</dbReference>
<keyword evidence="3" id="KW-0963">Cytoplasm</keyword>
<dbReference type="Pfam" id="PF10602">
    <property type="entry name" value="RPN7"/>
    <property type="match status" value="1"/>
</dbReference>
<accession>A0A2G9QC08</accession>
<keyword evidence="5" id="KW-0539">Nucleus</keyword>
<dbReference type="InterPro" id="IPR019585">
    <property type="entry name" value="Rpn7/CSN1"/>
</dbReference>
<evidence type="ECO:0000256" key="2">
    <source>
        <dbReference type="ARBA" id="ARBA00004496"/>
    </source>
</evidence>
<feature type="non-terminal residue" evidence="8">
    <location>
        <position position="1"/>
    </location>
</feature>
<dbReference type="PANTHER" id="PTHR14145">
    <property type="entry name" value="26S PROTESOME SUBUNIT 6"/>
    <property type="match status" value="1"/>
</dbReference>
<proteinExistence type="predicted"/>
<evidence type="ECO:0000256" key="3">
    <source>
        <dbReference type="ARBA" id="ARBA00022490"/>
    </source>
</evidence>
<dbReference type="EMBL" id="KZ038435">
    <property type="protein sequence ID" value="PIO13149.1"/>
    <property type="molecule type" value="Genomic_DNA"/>
</dbReference>
<evidence type="ECO:0000256" key="1">
    <source>
        <dbReference type="ARBA" id="ARBA00004123"/>
    </source>
</evidence>
<evidence type="ECO:0000256" key="5">
    <source>
        <dbReference type="ARBA" id="ARBA00023242"/>
    </source>
</evidence>
<keyword evidence="4" id="KW-0736">Signalosome</keyword>
<feature type="domain" description="26S proteasome regulatory subunit Rpn7 N-terminal" evidence="7">
    <location>
        <begin position="20"/>
        <end position="103"/>
    </location>
</feature>
<feature type="region of interest" description="Disordered" evidence="6">
    <location>
        <begin position="1"/>
        <end position="20"/>
    </location>
</feature>
<dbReference type="AlphaFoldDB" id="A0A2G9QC08"/>
<protein>
    <recommendedName>
        <fullName evidence="7">26S proteasome regulatory subunit Rpn7 N-terminal domain-containing protein</fullName>
    </recommendedName>
</protein>
<comment type="subcellular location">
    <subcellularLocation>
        <location evidence="2">Cytoplasm</location>
    </subcellularLocation>
    <subcellularLocation>
        <location evidence="1">Nucleus</location>
    </subcellularLocation>
</comment>
<dbReference type="PANTHER" id="PTHR14145:SF2">
    <property type="entry name" value="COP9 SIGNALOSOME COMPLEX SUBUNIT 1"/>
    <property type="match status" value="1"/>
</dbReference>
<evidence type="ECO:0000256" key="6">
    <source>
        <dbReference type="SAM" id="MobiDB-lite"/>
    </source>
</evidence>
<dbReference type="InterPro" id="IPR045135">
    <property type="entry name" value="Rpn7_N"/>
</dbReference>
<evidence type="ECO:0000256" key="4">
    <source>
        <dbReference type="ARBA" id="ARBA00022790"/>
    </source>
</evidence>
<dbReference type="GO" id="GO:0005737">
    <property type="term" value="C:cytoplasm"/>
    <property type="evidence" value="ECO:0007669"/>
    <property type="project" value="UniProtKB-SubCell"/>
</dbReference>
<dbReference type="OrthoDB" id="422427at2759"/>
<keyword evidence="9" id="KW-1185">Reference proteome</keyword>
<evidence type="ECO:0000313" key="8">
    <source>
        <dbReference type="EMBL" id="PIO13149.1"/>
    </source>
</evidence>
<sequence>EVQNAPDALPEGSLDPPPLDTAWVEATRKKALLKLEKLDTDLKNYKGNSIKESIRRGHDDLGDHYLDCGDLSNALKCYSRARDYCTSAKHVINMCLNVIKVKL</sequence>